<evidence type="ECO:0000256" key="1">
    <source>
        <dbReference type="SAM" id="Coils"/>
    </source>
</evidence>
<feature type="region of interest" description="Disordered" evidence="2">
    <location>
        <begin position="736"/>
        <end position="783"/>
    </location>
</feature>
<feature type="compositionally biased region" description="Polar residues" evidence="2">
    <location>
        <begin position="750"/>
        <end position="769"/>
    </location>
</feature>
<feature type="region of interest" description="Disordered" evidence="2">
    <location>
        <begin position="521"/>
        <end position="592"/>
    </location>
</feature>
<keyword evidence="4" id="KW-1185">Reference proteome</keyword>
<sequence>MASHDDAPPPYSVTDIYSSRSTSDSHSMTGHSIVAVSVAAPSSGNVAPYSTTLSSPLPAPTYDSNLPPAGTSSSDCLDPELGPSVARAATSAAAYFAAHPAPPPQPATGFSQDAAAPRQLIHYDLPVVISAGTSYQHLPFPANELSQRNISAVDWRTFLNFLLPTCSENRSKEANSFTIDEIGCTLDEKEFSDLTTRSTSLRSNDSSPLSISMLDNERTALNRQQNLEIDTVLHQWNEGYFAPRGVTIGLRKDPGDAYVPPLNLSHESTQPTSSAAPSLSASNRQGTLSFAGLTIEDDRVVIGNNHLVADRTGLRIGGLKFDERGISYGDRKIVPAVTPPAGASPRPRPVRSANAKFVELPDATASPRLTTSQVSAAPTSSAGTYAAVTDEHTPRRRRSVSSVSTTSSESTVSTPSSSSSSSDGSAASIGSLPPCNKLDDRQLPAAHAHLQRWLNHPDQPVTRECVDAAKNAIKKGGRIETSLAYSDLPTGTYSVAPILPVEATVLRAEVKDMMKRWKTLKRQQKQLYRQQRRQRRQLRKQRNRERRQLKRQDRQQRRELKREAKQLRKQERKKKQQAKRVGRSGPSIAPPVVGGFGVYTGYAHSHNNRNYQPDHPEHIMHQTCQFDGTNGHRESHGGKLPHFVPRVPGVPGLPGLPSNADAYNTRGALNTSGTSIMPGSPSTTGISTGARITQSIGDAVAARFGNRTSGDFGPVVSPLLGGMLSRFGSMGLGRANTSGSWGSRGGRCESSFSGFSRSQQPLWESANSKTARDGSPILSPQPETSDIKYQRAMAAEQILAEKQSEIAGMQAQLQRMIESRLEGGDGSEEPKAHMQRKEIETLASEVEQLAEHIELLRLDADQTYARELEKKEEIR</sequence>
<feature type="compositionally biased region" description="Basic residues" evidence="2">
    <location>
        <begin position="570"/>
        <end position="582"/>
    </location>
</feature>
<keyword evidence="1" id="KW-0175">Coiled coil</keyword>
<feature type="region of interest" description="Disordered" evidence="2">
    <location>
        <begin position="358"/>
        <end position="439"/>
    </location>
</feature>
<accession>A0ABP0E2H1</accession>
<name>A0ABP0E2H1_9PEZI</name>
<dbReference type="Proteomes" id="UP001642501">
    <property type="component" value="Unassembled WGS sequence"/>
</dbReference>
<organism evidence="3 4">
    <name type="scientific">Sporothrix epigloea</name>
    <dbReference type="NCBI Taxonomy" id="1892477"/>
    <lineage>
        <taxon>Eukaryota</taxon>
        <taxon>Fungi</taxon>
        <taxon>Dikarya</taxon>
        <taxon>Ascomycota</taxon>
        <taxon>Pezizomycotina</taxon>
        <taxon>Sordariomycetes</taxon>
        <taxon>Sordariomycetidae</taxon>
        <taxon>Ophiostomatales</taxon>
        <taxon>Ophiostomataceae</taxon>
        <taxon>Sporothrix</taxon>
    </lineage>
</organism>
<evidence type="ECO:0000256" key="2">
    <source>
        <dbReference type="SAM" id="MobiDB-lite"/>
    </source>
</evidence>
<protein>
    <submittedName>
        <fullName evidence="3">Uncharacterized protein</fullName>
    </submittedName>
</protein>
<reference evidence="3 4" key="1">
    <citation type="submission" date="2024-01" db="EMBL/GenBank/DDBJ databases">
        <authorList>
            <person name="Allen C."/>
            <person name="Tagirdzhanova G."/>
        </authorList>
    </citation>
    <scope>NUCLEOTIDE SEQUENCE [LARGE SCALE GENOMIC DNA]</scope>
    <source>
        <strain evidence="3 4">CBS 573.63</strain>
    </source>
</reference>
<feature type="compositionally biased region" description="Polar residues" evidence="2">
    <location>
        <begin position="367"/>
        <end position="383"/>
    </location>
</feature>
<feature type="compositionally biased region" description="Low complexity" evidence="2">
    <location>
        <begin position="400"/>
        <end position="422"/>
    </location>
</feature>
<gene>
    <name evidence="3" type="ORF">SEPCBS57363_006326</name>
</gene>
<feature type="region of interest" description="Disordered" evidence="2">
    <location>
        <begin position="1"/>
        <end position="25"/>
    </location>
</feature>
<proteinExistence type="predicted"/>
<feature type="region of interest" description="Disordered" evidence="2">
    <location>
        <begin position="56"/>
        <end position="82"/>
    </location>
</feature>
<dbReference type="EMBL" id="CAWUOM010000182">
    <property type="protein sequence ID" value="CAK7274760.1"/>
    <property type="molecule type" value="Genomic_DNA"/>
</dbReference>
<feature type="compositionally biased region" description="Basic residues" evidence="2">
    <location>
        <begin position="521"/>
        <end position="549"/>
    </location>
</feature>
<feature type="coiled-coil region" evidence="1">
    <location>
        <begin position="792"/>
        <end position="859"/>
    </location>
</feature>
<comment type="caution">
    <text evidence="3">The sequence shown here is derived from an EMBL/GenBank/DDBJ whole genome shotgun (WGS) entry which is preliminary data.</text>
</comment>
<feature type="compositionally biased region" description="Basic and acidic residues" evidence="2">
    <location>
        <begin position="550"/>
        <end position="569"/>
    </location>
</feature>
<evidence type="ECO:0000313" key="3">
    <source>
        <dbReference type="EMBL" id="CAK7274760.1"/>
    </source>
</evidence>
<evidence type="ECO:0000313" key="4">
    <source>
        <dbReference type="Proteomes" id="UP001642501"/>
    </source>
</evidence>